<evidence type="ECO:0000313" key="8">
    <source>
        <dbReference type="EMBL" id="JAT10593.1"/>
    </source>
</evidence>
<dbReference type="PROSITE" id="PS51225">
    <property type="entry name" value="MARVEL"/>
    <property type="match status" value="1"/>
</dbReference>
<feature type="transmembrane region" description="Helical" evidence="6">
    <location>
        <begin position="139"/>
        <end position="168"/>
    </location>
</feature>
<keyword evidence="3 6" id="KW-1133">Transmembrane helix</keyword>
<name>A0A1B6KGM5_9HEMI</name>
<evidence type="ECO:0000256" key="6">
    <source>
        <dbReference type="SAM" id="Phobius"/>
    </source>
</evidence>
<evidence type="ECO:0000256" key="4">
    <source>
        <dbReference type="ARBA" id="ARBA00023136"/>
    </source>
</evidence>
<evidence type="ECO:0000256" key="1">
    <source>
        <dbReference type="ARBA" id="ARBA00004141"/>
    </source>
</evidence>
<evidence type="ECO:0000256" key="3">
    <source>
        <dbReference type="ARBA" id="ARBA00022989"/>
    </source>
</evidence>
<gene>
    <name evidence="8" type="ORF">g.51156</name>
</gene>
<accession>A0A1B6KGM5</accession>
<dbReference type="InterPro" id="IPR008253">
    <property type="entry name" value="Marvel"/>
</dbReference>
<evidence type="ECO:0000256" key="2">
    <source>
        <dbReference type="ARBA" id="ARBA00022692"/>
    </source>
</evidence>
<dbReference type="GO" id="GO:0016020">
    <property type="term" value="C:membrane"/>
    <property type="evidence" value="ECO:0007669"/>
    <property type="project" value="UniProtKB-SubCell"/>
</dbReference>
<feature type="transmembrane region" description="Helical" evidence="6">
    <location>
        <begin position="114"/>
        <end position="133"/>
    </location>
</feature>
<keyword evidence="2 5" id="KW-0812">Transmembrane</keyword>
<dbReference type="EMBL" id="GEBQ01029384">
    <property type="protein sequence ID" value="JAT10593.1"/>
    <property type="molecule type" value="Transcribed_RNA"/>
</dbReference>
<evidence type="ECO:0000256" key="5">
    <source>
        <dbReference type="PROSITE-ProRule" id="PRU00581"/>
    </source>
</evidence>
<proteinExistence type="predicted"/>
<feature type="transmembrane region" description="Helical" evidence="6">
    <location>
        <begin position="48"/>
        <end position="67"/>
    </location>
</feature>
<sequence length="185" mass="20414">MDGIEQMVRMGSRGMPPVTISRSRPAASSSCCCLHLQFLQTVPGTLKLAQLMIGSLCESLLVTYGLGYSQVIGPAYPSLLTTTSSCLWTTSLLLFCYVFSMNSYGLIRSSILEPIYNMLAAVSFLSASIYMMFSVKLYLYPLYVITIGFAAYPAMMAAYMLGFVMSILHGLDAYHAFRYYKGIVL</sequence>
<evidence type="ECO:0000259" key="7">
    <source>
        <dbReference type="PROSITE" id="PS51225"/>
    </source>
</evidence>
<feature type="domain" description="MARVEL" evidence="7">
    <location>
        <begin position="38"/>
        <end position="181"/>
    </location>
</feature>
<dbReference type="AlphaFoldDB" id="A0A1B6KGM5"/>
<keyword evidence="4 5" id="KW-0472">Membrane</keyword>
<protein>
    <recommendedName>
        <fullName evidence="7">MARVEL domain-containing protein</fullName>
    </recommendedName>
</protein>
<comment type="subcellular location">
    <subcellularLocation>
        <location evidence="1">Membrane</location>
        <topology evidence="1">Multi-pass membrane protein</topology>
    </subcellularLocation>
</comment>
<organism evidence="8">
    <name type="scientific">Graphocephala atropunctata</name>
    <dbReference type="NCBI Taxonomy" id="36148"/>
    <lineage>
        <taxon>Eukaryota</taxon>
        <taxon>Metazoa</taxon>
        <taxon>Ecdysozoa</taxon>
        <taxon>Arthropoda</taxon>
        <taxon>Hexapoda</taxon>
        <taxon>Insecta</taxon>
        <taxon>Pterygota</taxon>
        <taxon>Neoptera</taxon>
        <taxon>Paraneoptera</taxon>
        <taxon>Hemiptera</taxon>
        <taxon>Auchenorrhyncha</taxon>
        <taxon>Membracoidea</taxon>
        <taxon>Cicadellidae</taxon>
        <taxon>Cicadellinae</taxon>
        <taxon>Cicadellini</taxon>
        <taxon>Graphocephala</taxon>
    </lineage>
</organism>
<feature type="transmembrane region" description="Helical" evidence="6">
    <location>
        <begin position="87"/>
        <end position="107"/>
    </location>
</feature>
<reference evidence="8" key="1">
    <citation type="submission" date="2015-11" db="EMBL/GenBank/DDBJ databases">
        <title>De novo transcriptome assembly of four potential Pierce s Disease insect vectors from Arizona vineyards.</title>
        <authorList>
            <person name="Tassone E.E."/>
        </authorList>
    </citation>
    <scope>NUCLEOTIDE SEQUENCE</scope>
</reference>